<name>W0HNU2_9GAMM</name>
<dbReference type="AlphaFoldDB" id="W0HNU2"/>
<accession>W0HNU2</accession>
<proteinExistence type="predicted"/>
<reference evidence="1 2" key="1">
    <citation type="journal article" date="2014" name="Genome Biol. Evol.">
        <title>Genome degeneration and adaptation in a nascent stage of symbiosis.</title>
        <authorList>
            <person name="Oakeson K.F."/>
            <person name="Gil R."/>
            <person name="Clayton A.L."/>
            <person name="Dunn D.M."/>
            <person name="von Niederhausern A.C."/>
            <person name="Hamil C."/>
            <person name="Aoyagi A."/>
            <person name="Duval B."/>
            <person name="Baca A."/>
            <person name="Silva F.J."/>
            <person name="Vallier A."/>
            <person name="Jackson D.G."/>
            <person name="Latorre A."/>
            <person name="Weiss R.B."/>
            <person name="Heddi A."/>
            <person name="Moya A."/>
            <person name="Dale C."/>
        </authorList>
    </citation>
    <scope>NUCLEOTIDE SEQUENCE [LARGE SCALE GENOMIC DNA]</scope>
    <source>
        <strain evidence="2">none</strain>
    </source>
</reference>
<evidence type="ECO:0000313" key="2">
    <source>
        <dbReference type="Proteomes" id="UP000019025"/>
    </source>
</evidence>
<keyword evidence="2" id="KW-1185">Reference proteome</keyword>
<dbReference type="Proteomes" id="UP000019025">
    <property type="component" value="Chromosome"/>
</dbReference>
<organism evidence="1 2">
    <name type="scientific">Candidatus Sodalis pierantonii str. SOPE</name>
    <dbReference type="NCBI Taxonomy" id="2342"/>
    <lineage>
        <taxon>Bacteria</taxon>
        <taxon>Pseudomonadati</taxon>
        <taxon>Pseudomonadota</taxon>
        <taxon>Gammaproteobacteria</taxon>
        <taxon>Enterobacterales</taxon>
        <taxon>Bruguierivoracaceae</taxon>
        <taxon>Sodalis</taxon>
    </lineage>
</organism>
<dbReference type="KEGG" id="pes:SOPEG_1723"/>
<dbReference type="HOGENOM" id="CLU_1401633_0_0_6"/>
<dbReference type="EMBL" id="CP006568">
    <property type="protein sequence ID" value="AHF73793.1"/>
    <property type="molecule type" value="Genomic_DNA"/>
</dbReference>
<sequence>MRTAAQTSSGKVNMAISASMAGRMIAGDQSVYHFNLWRKTVDFIRYIFTGRSLQEDYEVLFNLLNINRPRILDRMPVKDIKALRHVLGFIRMIDNSPPELRSQYGLQGQFCDGRIAVRLSYDDTMIREVLLTEEAFGLLNNVFTVNKRGAMTCVEREDNGRAGGMLEAQFVAACEQWHTTSVGKNAPPEGPSRVEMIHLSPWRGRRPVVQGLRSMLEGVSQQRY</sequence>
<protein>
    <submittedName>
        <fullName evidence="1">Uncharacterized protein</fullName>
    </submittedName>
</protein>
<gene>
    <name evidence="1" type="ORF">SOPEG_1723</name>
</gene>
<evidence type="ECO:0000313" key="1">
    <source>
        <dbReference type="EMBL" id="AHF73793.1"/>
    </source>
</evidence>